<evidence type="ECO:0000259" key="1">
    <source>
        <dbReference type="SMART" id="SM00587"/>
    </source>
</evidence>
<dbReference type="InterPro" id="IPR011009">
    <property type="entry name" value="Kinase-like_dom_sf"/>
</dbReference>
<keyword evidence="2" id="KW-0418">Kinase</keyword>
<dbReference type="Gene3D" id="3.90.1200.10">
    <property type="match status" value="1"/>
</dbReference>
<organism evidence="2 3">
    <name type="scientific">Metschnikowia aff. pulcherrima</name>
    <dbReference type="NCBI Taxonomy" id="2163413"/>
    <lineage>
        <taxon>Eukaryota</taxon>
        <taxon>Fungi</taxon>
        <taxon>Dikarya</taxon>
        <taxon>Ascomycota</taxon>
        <taxon>Saccharomycotina</taxon>
        <taxon>Pichiomycetes</taxon>
        <taxon>Metschnikowiaceae</taxon>
        <taxon>Metschnikowia</taxon>
    </lineage>
</organism>
<dbReference type="SMART" id="SM00587">
    <property type="entry name" value="CHK"/>
    <property type="match status" value="1"/>
</dbReference>
<proteinExistence type="predicted"/>
<dbReference type="InterPro" id="IPR052898">
    <property type="entry name" value="ACAD10-like"/>
</dbReference>
<dbReference type="Gene3D" id="3.30.200.20">
    <property type="entry name" value="Phosphorylase Kinase, domain 1"/>
    <property type="match status" value="1"/>
</dbReference>
<dbReference type="PANTHER" id="PTHR47829">
    <property type="entry name" value="HYDROLASE, PUTATIVE (AFU_ORTHOLOGUE AFUA_1G12880)-RELATED"/>
    <property type="match status" value="1"/>
</dbReference>
<dbReference type="Proteomes" id="UP000292447">
    <property type="component" value="Chromosome VI"/>
</dbReference>
<protein>
    <submittedName>
        <fullName evidence="2">Putative kinase, aminoglycoside phosphotransferase (APT) family</fullName>
    </submittedName>
</protein>
<gene>
    <name evidence="2" type="primary">MPUL0F02190</name>
    <name evidence="2" type="ORF">METSCH_F02190</name>
</gene>
<dbReference type="InterPro" id="IPR041726">
    <property type="entry name" value="ACAD10_11_N"/>
</dbReference>
<name>A0A4P6XUT6_9ASCO</name>
<accession>A0A4P6XUT6</accession>
<dbReference type="InterPro" id="IPR015897">
    <property type="entry name" value="CHK_kinase-like"/>
</dbReference>
<evidence type="ECO:0000313" key="3">
    <source>
        <dbReference type="Proteomes" id="UP000292447"/>
    </source>
</evidence>
<dbReference type="PANTHER" id="PTHR47829:SF1">
    <property type="entry name" value="HAD FAMILY PHOSPHATASE"/>
    <property type="match status" value="1"/>
</dbReference>
<dbReference type="EMBL" id="CP034461">
    <property type="protein sequence ID" value="QBM90635.1"/>
    <property type="molecule type" value="Genomic_DNA"/>
</dbReference>
<dbReference type="GO" id="GO:0016301">
    <property type="term" value="F:kinase activity"/>
    <property type="evidence" value="ECO:0007669"/>
    <property type="project" value="UniProtKB-KW"/>
</dbReference>
<keyword evidence="3" id="KW-1185">Reference proteome</keyword>
<dbReference type="Pfam" id="PF01636">
    <property type="entry name" value="APH"/>
    <property type="match status" value="1"/>
</dbReference>
<dbReference type="STRING" id="2163413.A0A4P6XUT6"/>
<dbReference type="CDD" id="cd05154">
    <property type="entry name" value="ACAD10_11_N-like"/>
    <property type="match status" value="1"/>
</dbReference>
<keyword evidence="2" id="KW-0808">Transferase</keyword>
<feature type="domain" description="CHK kinase-like" evidence="1">
    <location>
        <begin position="225"/>
        <end position="393"/>
    </location>
</feature>
<dbReference type="InterPro" id="IPR002575">
    <property type="entry name" value="Aminoglycoside_PTrfase"/>
</dbReference>
<evidence type="ECO:0000313" key="2">
    <source>
        <dbReference type="EMBL" id="QBM90635.1"/>
    </source>
</evidence>
<reference evidence="3" key="1">
    <citation type="submission" date="2019-03" db="EMBL/GenBank/DDBJ databases">
        <title>Snf2 controls pulcherriminic acid biosynthesis and connects pigmentation and antifungal activity of the yeast Metschnikowia pulcherrima.</title>
        <authorList>
            <person name="Gore-Lloyd D."/>
            <person name="Sumann I."/>
            <person name="Brachmann A.O."/>
            <person name="Schneeberger K."/>
            <person name="Ortiz-Merino R.A."/>
            <person name="Moreno-Beltran M."/>
            <person name="Schlaefli M."/>
            <person name="Kirner P."/>
            <person name="Santos Kron A."/>
            <person name="Wolfe K.H."/>
            <person name="Piel J."/>
            <person name="Ahrens C.H."/>
            <person name="Henk D."/>
            <person name="Freimoser F.M."/>
        </authorList>
    </citation>
    <scope>NUCLEOTIDE SEQUENCE [LARGE SCALE GENOMIC DNA]</scope>
    <source>
        <strain evidence="3">APC 1.2</strain>
    </source>
</reference>
<dbReference type="SUPFAM" id="SSF56112">
    <property type="entry name" value="Protein kinase-like (PK-like)"/>
    <property type="match status" value="1"/>
</dbReference>
<sequence>MLLRCTIPQISGQSNILVECGVTACPAGPRFIDFSKQPRCNPSPFIYHLMKLSVARFFFISFGSLALKRFCFLHCLQISARILSWAILLPRISKMSEMPEISEIRNPLDEQKLADYLDNMSLSLSQPDSHLPRFCKPYEIKQFTFGQSNPTYLVTDSLGAEYVLRRKPMPISKLVSKSAHAIEREFFMLKGIAECNKSVEKSRKVPVPEVLFLCEDESVLGVVFYMMEYVEGRSIKQPDLREIPESQHMEYWKSIMETIAAIHSVDCSKLVKFLPAKHFPQFQSERLENRQNSPSYFERQIKTLTAVQASQAKTVDEIPGFGQLIKWVLDHSPKDPDKLTLIHGDCKIDNFLFHKEKPEVIAVLDWELCTMGHPIFDLANFLQPYMFPKSLNRAILPGATIGIENPASALHVEQVLQLYESILGHKWRAGDATNNPRDLWKLGSVFGLLRLCVISQGVAMRVKKGSASSASATAIAGLYKNLSPLALDLIKKEQKL</sequence>
<dbReference type="AlphaFoldDB" id="A0A4P6XUT6"/>